<dbReference type="PANTHER" id="PTHR32226">
    <property type="entry name" value="TELO2-INTERACTING PROTEIN 2"/>
    <property type="match status" value="1"/>
</dbReference>
<comment type="caution">
    <text evidence="2">The sequence shown here is derived from an EMBL/GenBank/DDBJ whole genome shotgun (WGS) entry which is preliminary data.</text>
</comment>
<keyword evidence="3" id="KW-1185">Reference proteome</keyword>
<dbReference type="PANTHER" id="PTHR32226:SF2">
    <property type="entry name" value="TELO2-INTERACTING PROTEIN 2"/>
    <property type="match status" value="1"/>
</dbReference>
<dbReference type="GO" id="GO:0110078">
    <property type="term" value="C:TTT Hsp90 cochaperone complex"/>
    <property type="evidence" value="ECO:0007669"/>
    <property type="project" value="InterPro"/>
</dbReference>
<evidence type="ECO:0000313" key="3">
    <source>
        <dbReference type="Proteomes" id="UP000827092"/>
    </source>
</evidence>
<evidence type="ECO:0000313" key="2">
    <source>
        <dbReference type="EMBL" id="KAG8181685.1"/>
    </source>
</evidence>
<name>A0AAV6UDU1_9ARAC</name>
<sequence>MDAETCERIFEKYAALLASETLPIDDAGYKKNDIRLEEVTCVIRHLSQFISRISKELSRGYIISRLSDLIVGFGLVHKVDSDERDFGPEDFLCIAENAVKCFQCLKLLLKEVQDLSQGQTHNFLISSLLLCATHFENHYWTTDASNRMCKEFIQDVLQNTKQKSISSLLTDDSFYPTIFKGSLKKIRPILLKDTWMLYPSSCYIFSWLLHHVKHPFLVDYLSDVLPPAFMFVSYYKPPQQAIGIQCFNHVLDNVPQSLIKLDGTEDAIYHSLFSFTYSKEPCIVEQLFPCLLKLPMMEPSKTQSVLWMEFDNIFNNLLFNMAVENNLELKRLFLSQVLNFCVHSPPFKHLKRLIAVIKQSITDEISADVVCRITALKILKTVIQCCGPRMKNYCFEVLVLILELQENKANLSNSSTSTIEELDHLCKECILLLRFACTEKFELLTANFTGDCPNLPQAKFLRNVLVADS</sequence>
<dbReference type="GO" id="GO:0005634">
    <property type="term" value="C:nucleus"/>
    <property type="evidence" value="ECO:0007669"/>
    <property type="project" value="TreeGrafter"/>
</dbReference>
<evidence type="ECO:0000256" key="1">
    <source>
        <dbReference type="ARBA" id="ARBA00034736"/>
    </source>
</evidence>
<dbReference type="AlphaFoldDB" id="A0AAV6UDU1"/>
<gene>
    <name evidence="2" type="ORF">JTE90_019223</name>
</gene>
<proteinExistence type="inferred from homology"/>
<protein>
    <recommendedName>
        <fullName evidence="4">TELO2-interacting protein 2</fullName>
    </recommendedName>
</protein>
<accession>A0AAV6UDU1</accession>
<dbReference type="SUPFAM" id="SSF48371">
    <property type="entry name" value="ARM repeat"/>
    <property type="match status" value="1"/>
</dbReference>
<evidence type="ECO:0008006" key="4">
    <source>
        <dbReference type="Google" id="ProtNLM"/>
    </source>
</evidence>
<dbReference type="InterPro" id="IPR016024">
    <property type="entry name" value="ARM-type_fold"/>
</dbReference>
<comment type="similarity">
    <text evidence="1">Belongs to the TTI2 family.</text>
</comment>
<dbReference type="Proteomes" id="UP000827092">
    <property type="component" value="Unassembled WGS sequence"/>
</dbReference>
<organism evidence="2 3">
    <name type="scientific">Oedothorax gibbosus</name>
    <dbReference type="NCBI Taxonomy" id="931172"/>
    <lineage>
        <taxon>Eukaryota</taxon>
        <taxon>Metazoa</taxon>
        <taxon>Ecdysozoa</taxon>
        <taxon>Arthropoda</taxon>
        <taxon>Chelicerata</taxon>
        <taxon>Arachnida</taxon>
        <taxon>Araneae</taxon>
        <taxon>Araneomorphae</taxon>
        <taxon>Entelegynae</taxon>
        <taxon>Araneoidea</taxon>
        <taxon>Linyphiidae</taxon>
        <taxon>Erigoninae</taxon>
        <taxon>Oedothorax</taxon>
    </lineage>
</organism>
<dbReference type="GO" id="GO:0005829">
    <property type="term" value="C:cytosol"/>
    <property type="evidence" value="ECO:0007669"/>
    <property type="project" value="TreeGrafter"/>
</dbReference>
<dbReference type="InterPro" id="IPR018870">
    <property type="entry name" value="Tti2"/>
</dbReference>
<dbReference type="EMBL" id="JAFNEN010000501">
    <property type="protein sequence ID" value="KAG8181685.1"/>
    <property type="molecule type" value="Genomic_DNA"/>
</dbReference>
<reference evidence="2 3" key="1">
    <citation type="journal article" date="2022" name="Nat. Ecol. Evol.">
        <title>A masculinizing supergene underlies an exaggerated male reproductive morph in a spider.</title>
        <authorList>
            <person name="Hendrickx F."/>
            <person name="De Corte Z."/>
            <person name="Sonet G."/>
            <person name="Van Belleghem S.M."/>
            <person name="Kostlbacher S."/>
            <person name="Vangestel C."/>
        </authorList>
    </citation>
    <scope>NUCLEOTIDE SEQUENCE [LARGE SCALE GENOMIC DNA]</scope>
    <source>
        <strain evidence="2">W744_W776</strain>
    </source>
</reference>